<name>A0A0C3AUF0_SERVB</name>
<dbReference type="Pfam" id="PF24883">
    <property type="entry name" value="NPHP3_N"/>
    <property type="match status" value="1"/>
</dbReference>
<evidence type="ECO:0000256" key="3">
    <source>
        <dbReference type="PROSITE-ProRule" id="PRU00221"/>
    </source>
</evidence>
<dbReference type="InterPro" id="IPR011047">
    <property type="entry name" value="Quinoprotein_ADH-like_sf"/>
</dbReference>
<dbReference type="SMART" id="SM00320">
    <property type="entry name" value="WD40"/>
    <property type="match status" value="10"/>
</dbReference>
<feature type="repeat" description="WD" evidence="3">
    <location>
        <begin position="699"/>
        <end position="740"/>
    </location>
</feature>
<keyword evidence="6" id="KW-1185">Reference proteome</keyword>
<dbReference type="EMBL" id="KN824334">
    <property type="protein sequence ID" value="KIM23634.1"/>
    <property type="molecule type" value="Genomic_DNA"/>
</dbReference>
<feature type="repeat" description="WD" evidence="3">
    <location>
        <begin position="969"/>
        <end position="1010"/>
    </location>
</feature>
<dbReference type="InterPro" id="IPR027417">
    <property type="entry name" value="P-loop_NTPase"/>
</dbReference>
<dbReference type="SUPFAM" id="SSF52540">
    <property type="entry name" value="P-loop containing nucleoside triphosphate hydrolases"/>
    <property type="match status" value="1"/>
</dbReference>
<dbReference type="Pfam" id="PF00400">
    <property type="entry name" value="WD40"/>
    <property type="match status" value="3"/>
</dbReference>
<dbReference type="InterPro" id="IPR056884">
    <property type="entry name" value="NPHP3-like_N"/>
</dbReference>
<gene>
    <name evidence="5" type="ORF">M408DRAFT_252450</name>
</gene>
<dbReference type="PROSITE" id="PS00678">
    <property type="entry name" value="WD_REPEATS_1"/>
    <property type="match status" value="3"/>
</dbReference>
<evidence type="ECO:0000313" key="5">
    <source>
        <dbReference type="EMBL" id="KIM23634.1"/>
    </source>
</evidence>
<protein>
    <recommendedName>
        <fullName evidence="4">NACHT domain-containing protein</fullName>
    </recommendedName>
</protein>
<organism evidence="5 6">
    <name type="scientific">Serendipita vermifera MAFF 305830</name>
    <dbReference type="NCBI Taxonomy" id="933852"/>
    <lineage>
        <taxon>Eukaryota</taxon>
        <taxon>Fungi</taxon>
        <taxon>Dikarya</taxon>
        <taxon>Basidiomycota</taxon>
        <taxon>Agaricomycotina</taxon>
        <taxon>Agaricomycetes</taxon>
        <taxon>Sebacinales</taxon>
        <taxon>Serendipitaceae</taxon>
        <taxon>Serendipita</taxon>
    </lineage>
</organism>
<sequence length="1388" mass="155440">MLAESLEKQQQEIEGFIERLHEDRGQLNEQVRSSLKKYIGALDLAHSEAINATSTKSSSGLLKPFRKVHHAHIEAEDILALKAEVELAYQQFSIAVETIIATQVEELRMQMKDLRDDIKSQLETDSSSNSPSDGPDEELASNILYGIGLDLCVEGTRTGILTNIRNWARNDNMKEKIFWLRDIAGTGKTTVAATLAHEWSTQSLLAGRFFFTPNSILGSDISIFCSTVAKDIAKQVVTLKDKITAALNDSRMLEHGFERQFQRLIIEPLRESIPHGPLILVFDALDNCSPDGRTLLLECLLEQLPNLHHVKVLLTSRPSPDIVDILSESHLVRQPDVQLYNNAGEMDHSDVKIYVKRTLPKLTLQEHTLVVDYSRGLFIVAATTCRMLQWKNNAIELLNKLIHAGTNDHLDNLYLEILRQAVALDESYTAHDMMMQVLQIIIAAFEPVSINTIKEFLPKTVEVAEFVHDLGAVMKDGTPDRPIKILHPTFREFLIEADRANGFLLSSLSSHALTAIGCLDTLDRELDTNMLQIDISQRNQDVEQLERKIVDVTNAATRYASSYWAFHVGASLDNNDVWLVLMRFLTTKLLNWVELMSWRESVGACVQSFSELRTKIASRVKIQKNVLAQAEVTMVQDAHQFLLQHQPVLQESALQAYSSALAFTPKYSQLFETYRIKHAVTVPIIVTANPLKWTQHNVMTGHLEHLNQVEFSPDGSRLATTANDFTLKLWDTDSGAIVGYPFKSGENISHMAFSHDSERLIFGTKSSKIYIWNAANGKRIASIVEQDSGEIVQLAFSPTHPVIVSATSQSREYERSAHNVLKLWSSPNGQRLGAPMQLPGGAICFALSPDGLRIACVSKHSYQWKDSIVTLWGLDSYSQLVEYEMPEVYPHHCVSYSPTGNRFVTWNQQGSLYLRDGTTGKQIRCTNEHKSGVHGATFSPDGALMASHGYQEPNIVLCNAISGLFQCNLLGHKKEIRFISFAQDGLRLASISVDQTIRVWDSSTGATMKTIFPGYTGNIYHPTLSRDWTKLVTISVSNQINLYDAATGTMHGDESEGGDMDFAIPTVAFSPDSEVAVCGYSDMDNTSELGLWSLETCEPIGAPMVGHTDGIVSVAFSSDGTMVASISKDQMVRLWDSSTGYPIHEPWTMRQGWRTRFEESQYVTFSPDGKYIAASSKECTEVWNVRPGKSIWRLNRDVDSHIIAFSPETDKLAGQLDKRLCIWDLAGPSKSPIARSTTECRFDLLAFSPTGEVLASFHHRRIQIWKISDTLQVIAEVSVQPRKGFQLGISLDGLFLSYGSSVWDISSLHSPVLFDPHKHEEPLDWAKFSHSLLTFEDAWIHSPLGRLLPIPGHLSTEFWHWNAHKMKMVAWMQNQRTPIVIDCSPLLV</sequence>
<dbReference type="SUPFAM" id="SSF82171">
    <property type="entry name" value="DPP6 N-terminal domain-like"/>
    <property type="match status" value="1"/>
</dbReference>
<dbReference type="InterPro" id="IPR015943">
    <property type="entry name" value="WD40/YVTN_repeat-like_dom_sf"/>
</dbReference>
<dbReference type="InterPro" id="IPR007111">
    <property type="entry name" value="NACHT_NTPase"/>
</dbReference>
<dbReference type="InterPro" id="IPR001680">
    <property type="entry name" value="WD40_rpt"/>
</dbReference>
<dbReference type="Gene3D" id="3.40.50.300">
    <property type="entry name" value="P-loop containing nucleotide triphosphate hydrolases"/>
    <property type="match status" value="1"/>
</dbReference>
<dbReference type="PROSITE" id="PS50837">
    <property type="entry name" value="NACHT"/>
    <property type="match status" value="1"/>
</dbReference>
<evidence type="ECO:0000256" key="2">
    <source>
        <dbReference type="ARBA" id="ARBA00022737"/>
    </source>
</evidence>
<reference evidence="5 6" key="1">
    <citation type="submission" date="2014-04" db="EMBL/GenBank/DDBJ databases">
        <authorList>
            <consortium name="DOE Joint Genome Institute"/>
            <person name="Kuo A."/>
            <person name="Zuccaro A."/>
            <person name="Kohler A."/>
            <person name="Nagy L.G."/>
            <person name="Floudas D."/>
            <person name="Copeland A."/>
            <person name="Barry K.W."/>
            <person name="Cichocki N."/>
            <person name="Veneault-Fourrey C."/>
            <person name="LaButti K."/>
            <person name="Lindquist E.A."/>
            <person name="Lipzen A."/>
            <person name="Lundell T."/>
            <person name="Morin E."/>
            <person name="Murat C."/>
            <person name="Sun H."/>
            <person name="Tunlid A."/>
            <person name="Henrissat B."/>
            <person name="Grigoriev I.V."/>
            <person name="Hibbett D.S."/>
            <person name="Martin F."/>
            <person name="Nordberg H.P."/>
            <person name="Cantor M.N."/>
            <person name="Hua S.X."/>
        </authorList>
    </citation>
    <scope>NUCLEOTIDE SEQUENCE [LARGE SCALE GENOMIC DNA]</scope>
    <source>
        <strain evidence="5 6">MAFF 305830</strain>
    </source>
</reference>
<dbReference type="InterPro" id="IPR050505">
    <property type="entry name" value="WDR55/POC1"/>
</dbReference>
<proteinExistence type="predicted"/>
<feature type="repeat" description="WD" evidence="3">
    <location>
        <begin position="1104"/>
        <end position="1145"/>
    </location>
</feature>
<keyword evidence="2" id="KW-0677">Repeat</keyword>
<dbReference type="STRING" id="933852.A0A0C3AUF0"/>
<evidence type="ECO:0000313" key="6">
    <source>
        <dbReference type="Proteomes" id="UP000054097"/>
    </source>
</evidence>
<evidence type="ECO:0000259" key="4">
    <source>
        <dbReference type="PROSITE" id="PS50837"/>
    </source>
</evidence>
<dbReference type="HOGENOM" id="CLU_000288_6_3_1"/>
<dbReference type="PROSITE" id="PS50294">
    <property type="entry name" value="WD_REPEATS_REGION"/>
    <property type="match status" value="3"/>
</dbReference>
<dbReference type="Gene3D" id="2.130.10.10">
    <property type="entry name" value="YVTN repeat-like/Quinoprotein amine dehydrogenase"/>
    <property type="match status" value="4"/>
</dbReference>
<dbReference type="SUPFAM" id="SSF50998">
    <property type="entry name" value="Quinoprotein alcohol dehydrogenase-like"/>
    <property type="match status" value="1"/>
</dbReference>
<dbReference type="PANTHER" id="PTHR44019">
    <property type="entry name" value="WD REPEAT-CONTAINING PROTEIN 55"/>
    <property type="match status" value="1"/>
</dbReference>
<dbReference type="Proteomes" id="UP000054097">
    <property type="component" value="Unassembled WGS sequence"/>
</dbReference>
<dbReference type="OrthoDB" id="21416at2759"/>
<dbReference type="SUPFAM" id="SSF101908">
    <property type="entry name" value="Putative isomerase YbhE"/>
    <property type="match status" value="1"/>
</dbReference>
<dbReference type="InterPro" id="IPR019775">
    <property type="entry name" value="WD40_repeat_CS"/>
</dbReference>
<dbReference type="PROSITE" id="PS50082">
    <property type="entry name" value="WD_REPEATS_2"/>
    <property type="match status" value="3"/>
</dbReference>
<keyword evidence="1 3" id="KW-0853">WD repeat</keyword>
<evidence type="ECO:0000256" key="1">
    <source>
        <dbReference type="ARBA" id="ARBA00022574"/>
    </source>
</evidence>
<reference evidence="6" key="2">
    <citation type="submission" date="2015-01" db="EMBL/GenBank/DDBJ databases">
        <title>Evolutionary Origins and Diversification of the Mycorrhizal Mutualists.</title>
        <authorList>
            <consortium name="DOE Joint Genome Institute"/>
            <consortium name="Mycorrhizal Genomics Consortium"/>
            <person name="Kohler A."/>
            <person name="Kuo A."/>
            <person name="Nagy L.G."/>
            <person name="Floudas D."/>
            <person name="Copeland A."/>
            <person name="Barry K.W."/>
            <person name="Cichocki N."/>
            <person name="Veneault-Fourrey C."/>
            <person name="LaButti K."/>
            <person name="Lindquist E.A."/>
            <person name="Lipzen A."/>
            <person name="Lundell T."/>
            <person name="Morin E."/>
            <person name="Murat C."/>
            <person name="Riley R."/>
            <person name="Ohm R."/>
            <person name="Sun H."/>
            <person name="Tunlid A."/>
            <person name="Henrissat B."/>
            <person name="Grigoriev I.V."/>
            <person name="Hibbett D.S."/>
            <person name="Martin F."/>
        </authorList>
    </citation>
    <scope>NUCLEOTIDE SEQUENCE [LARGE SCALE GENOMIC DNA]</scope>
    <source>
        <strain evidence="6">MAFF 305830</strain>
    </source>
</reference>
<dbReference type="PANTHER" id="PTHR44019:SF8">
    <property type="entry name" value="POC1 CENTRIOLAR PROTEIN HOMOLOG"/>
    <property type="match status" value="1"/>
</dbReference>
<feature type="domain" description="NACHT" evidence="4">
    <location>
        <begin position="176"/>
        <end position="319"/>
    </location>
</feature>
<accession>A0A0C3AUF0</accession>